<feature type="transmembrane region" description="Helical" evidence="3">
    <location>
        <begin position="12"/>
        <end position="32"/>
    </location>
</feature>
<keyword evidence="5" id="KW-1185">Reference proteome</keyword>
<comment type="similarity">
    <text evidence="1">Belongs to the short-chain dehydrogenases/reductases (SDR) family.</text>
</comment>
<dbReference type="EMBL" id="BAAAZO010000010">
    <property type="protein sequence ID" value="GAA3628489.1"/>
    <property type="molecule type" value="Genomic_DNA"/>
</dbReference>
<accession>A0ABP7ABN8</accession>
<dbReference type="InterPro" id="IPR036291">
    <property type="entry name" value="NAD(P)-bd_dom_sf"/>
</dbReference>
<dbReference type="PANTHER" id="PTHR24321:SF8">
    <property type="entry name" value="ESTRADIOL 17-BETA-DEHYDROGENASE 8-RELATED"/>
    <property type="match status" value="1"/>
</dbReference>
<comment type="caution">
    <text evidence="4">The sequence shown here is derived from an EMBL/GenBank/DDBJ whole genome shotgun (WGS) entry which is preliminary data.</text>
</comment>
<dbReference type="Pfam" id="PF13561">
    <property type="entry name" value="adh_short_C2"/>
    <property type="match status" value="1"/>
</dbReference>
<keyword evidence="2" id="KW-0560">Oxidoreductase</keyword>
<reference evidence="5" key="1">
    <citation type="journal article" date="2019" name="Int. J. Syst. Evol. Microbiol.">
        <title>The Global Catalogue of Microorganisms (GCM) 10K type strain sequencing project: providing services to taxonomists for standard genome sequencing and annotation.</title>
        <authorList>
            <consortium name="The Broad Institute Genomics Platform"/>
            <consortium name="The Broad Institute Genome Sequencing Center for Infectious Disease"/>
            <person name="Wu L."/>
            <person name="Ma J."/>
        </authorList>
    </citation>
    <scope>NUCLEOTIDE SEQUENCE [LARGE SCALE GENOMIC DNA]</scope>
    <source>
        <strain evidence="5">JCM 16902</strain>
    </source>
</reference>
<keyword evidence="3" id="KW-0812">Transmembrane</keyword>
<gene>
    <name evidence="4" type="ORF">GCM10022223_52340</name>
</gene>
<protein>
    <submittedName>
        <fullName evidence="4">Uncharacterized protein</fullName>
    </submittedName>
</protein>
<dbReference type="PANTHER" id="PTHR24321">
    <property type="entry name" value="DEHYDROGENASES, SHORT CHAIN"/>
    <property type="match status" value="1"/>
</dbReference>
<dbReference type="InterPro" id="IPR002347">
    <property type="entry name" value="SDR_fam"/>
</dbReference>
<sequence>MNGSTNADSGALTFGLYTTTSAAVGSFARIWANELKDRRIRVNTNIPGLTVTPGLNGTQPTEEKSAEFRDLLAGQVPMGRLADPDEIAAAVLFLACDRSSFITGSGLYADGGLNQT</sequence>
<evidence type="ECO:0000256" key="2">
    <source>
        <dbReference type="ARBA" id="ARBA00023002"/>
    </source>
</evidence>
<dbReference type="CDD" id="cd05233">
    <property type="entry name" value="SDR_c"/>
    <property type="match status" value="1"/>
</dbReference>
<proteinExistence type="inferred from homology"/>
<evidence type="ECO:0000256" key="3">
    <source>
        <dbReference type="SAM" id="Phobius"/>
    </source>
</evidence>
<organism evidence="4 5">
    <name type="scientific">Kineosporia mesophila</name>
    <dbReference type="NCBI Taxonomy" id="566012"/>
    <lineage>
        <taxon>Bacteria</taxon>
        <taxon>Bacillati</taxon>
        <taxon>Actinomycetota</taxon>
        <taxon>Actinomycetes</taxon>
        <taxon>Kineosporiales</taxon>
        <taxon>Kineosporiaceae</taxon>
        <taxon>Kineosporia</taxon>
    </lineage>
</organism>
<evidence type="ECO:0000313" key="5">
    <source>
        <dbReference type="Proteomes" id="UP001501074"/>
    </source>
</evidence>
<keyword evidence="3" id="KW-1133">Transmembrane helix</keyword>
<dbReference type="PRINTS" id="PR00081">
    <property type="entry name" value="GDHRDH"/>
</dbReference>
<evidence type="ECO:0000256" key="1">
    <source>
        <dbReference type="ARBA" id="ARBA00006484"/>
    </source>
</evidence>
<keyword evidence="3" id="KW-0472">Membrane</keyword>
<dbReference type="Gene3D" id="3.40.50.720">
    <property type="entry name" value="NAD(P)-binding Rossmann-like Domain"/>
    <property type="match status" value="1"/>
</dbReference>
<evidence type="ECO:0000313" key="4">
    <source>
        <dbReference type="EMBL" id="GAA3628489.1"/>
    </source>
</evidence>
<dbReference type="Proteomes" id="UP001501074">
    <property type="component" value="Unassembled WGS sequence"/>
</dbReference>
<name>A0ABP7ABN8_9ACTN</name>
<dbReference type="SUPFAM" id="SSF51735">
    <property type="entry name" value="NAD(P)-binding Rossmann-fold domains"/>
    <property type="match status" value="1"/>
</dbReference>